<dbReference type="Proteomes" id="UP000095283">
    <property type="component" value="Unplaced"/>
</dbReference>
<evidence type="ECO:0000313" key="1">
    <source>
        <dbReference type="Proteomes" id="UP000095283"/>
    </source>
</evidence>
<accession>A0A1I7WFI7</accession>
<protein>
    <submittedName>
        <fullName evidence="2">Transposase</fullName>
    </submittedName>
</protein>
<organism evidence="1 2">
    <name type="scientific">Heterorhabditis bacteriophora</name>
    <name type="common">Entomopathogenic nematode worm</name>
    <dbReference type="NCBI Taxonomy" id="37862"/>
    <lineage>
        <taxon>Eukaryota</taxon>
        <taxon>Metazoa</taxon>
        <taxon>Ecdysozoa</taxon>
        <taxon>Nematoda</taxon>
        <taxon>Chromadorea</taxon>
        <taxon>Rhabditida</taxon>
        <taxon>Rhabditina</taxon>
        <taxon>Rhabditomorpha</taxon>
        <taxon>Strongyloidea</taxon>
        <taxon>Heterorhabditidae</taxon>
        <taxon>Heterorhabditis</taxon>
    </lineage>
</organism>
<name>A0A1I7WFI7_HETBA</name>
<dbReference type="AlphaFoldDB" id="A0A1I7WFI7"/>
<dbReference type="WBParaSite" id="Hba_03716">
    <property type="protein sequence ID" value="Hba_03716"/>
    <property type="gene ID" value="Hba_03716"/>
</dbReference>
<evidence type="ECO:0000313" key="2">
    <source>
        <dbReference type="WBParaSite" id="Hba_03716"/>
    </source>
</evidence>
<keyword evidence="1" id="KW-1185">Reference proteome</keyword>
<reference evidence="2" key="1">
    <citation type="submission" date="2016-11" db="UniProtKB">
        <authorList>
            <consortium name="WormBaseParasite"/>
        </authorList>
    </citation>
    <scope>IDENTIFICATION</scope>
</reference>
<proteinExistence type="predicted"/>
<sequence>MAFNLNISPNNRQFIHCGHYSFDKMSVNVRNHIPSSVTVWVGITASGKVSLVLVGKNIRINTKYCQNY</sequence>